<accession>A0A417YID2</accession>
<evidence type="ECO:0000313" key="6">
    <source>
        <dbReference type="Proteomes" id="UP000284416"/>
    </source>
</evidence>
<feature type="domain" description="HPr" evidence="4">
    <location>
        <begin position="1"/>
        <end position="88"/>
    </location>
</feature>
<evidence type="ECO:0000313" key="5">
    <source>
        <dbReference type="EMBL" id="RHW32815.1"/>
    </source>
</evidence>
<keyword evidence="2" id="KW-0963">Cytoplasm</keyword>
<sequence length="88" mass="9728">MIVEQFEVCNELGLHARVASRIVRELSKFESNVIVKKEGKDFNLKSVLGVMTVNAKKGDVLTIEFSGSDEAAAVEAVRVLFLNKFGEK</sequence>
<dbReference type="Pfam" id="PF00381">
    <property type="entry name" value="PTS-HPr"/>
    <property type="match status" value="1"/>
</dbReference>
<dbReference type="RefSeq" id="WP_118924113.1">
    <property type="nucleotide sequence ID" value="NZ_QWEG01000018.1"/>
</dbReference>
<name>A0A417YID2_9BACI</name>
<dbReference type="PANTHER" id="PTHR33705">
    <property type="entry name" value="PHOSPHOCARRIER PROTEIN HPR"/>
    <property type="match status" value="1"/>
</dbReference>
<keyword evidence="3" id="KW-0598">Phosphotransferase system</keyword>
<dbReference type="PANTHER" id="PTHR33705:SF2">
    <property type="entry name" value="PHOSPHOCARRIER PROTEIN NPR"/>
    <property type="match status" value="1"/>
</dbReference>
<gene>
    <name evidence="5" type="ORF">D1B31_20930</name>
</gene>
<dbReference type="PROSITE" id="PS51350">
    <property type="entry name" value="PTS_HPR_DOM"/>
    <property type="match status" value="1"/>
</dbReference>
<comment type="subcellular location">
    <subcellularLocation>
        <location evidence="1">Cytoplasm</location>
    </subcellularLocation>
</comment>
<keyword evidence="6" id="KW-1185">Reference proteome</keyword>
<reference evidence="5 6" key="1">
    <citation type="journal article" date="2017" name="Int. J. Syst. Evol. Microbiol.">
        <title>Bacillus notoginsengisoli sp. nov., a novel bacterium isolated from the rhizosphere of Panax notoginseng.</title>
        <authorList>
            <person name="Zhang M.Y."/>
            <person name="Cheng J."/>
            <person name="Cai Y."/>
            <person name="Zhang T.Y."/>
            <person name="Wu Y.Y."/>
            <person name="Manikprabhu D."/>
            <person name="Li W.J."/>
            <person name="Zhang Y.X."/>
        </authorList>
    </citation>
    <scope>NUCLEOTIDE SEQUENCE [LARGE SCALE GENOMIC DNA]</scope>
    <source>
        <strain evidence="5 6">JCM 30743</strain>
    </source>
</reference>
<dbReference type="Gene3D" id="3.30.1340.10">
    <property type="entry name" value="HPr-like"/>
    <property type="match status" value="1"/>
</dbReference>
<evidence type="ECO:0000256" key="1">
    <source>
        <dbReference type="ARBA" id="ARBA00004496"/>
    </source>
</evidence>
<dbReference type="InterPro" id="IPR050399">
    <property type="entry name" value="HPr"/>
</dbReference>
<dbReference type="Proteomes" id="UP000284416">
    <property type="component" value="Unassembled WGS sequence"/>
</dbReference>
<evidence type="ECO:0000259" key="4">
    <source>
        <dbReference type="PROSITE" id="PS51350"/>
    </source>
</evidence>
<dbReference type="AlphaFoldDB" id="A0A417YID2"/>
<dbReference type="GO" id="GO:0005737">
    <property type="term" value="C:cytoplasm"/>
    <property type="evidence" value="ECO:0007669"/>
    <property type="project" value="UniProtKB-SubCell"/>
</dbReference>
<evidence type="ECO:0000256" key="2">
    <source>
        <dbReference type="ARBA" id="ARBA00022490"/>
    </source>
</evidence>
<comment type="caution">
    <text evidence="5">The sequence shown here is derived from an EMBL/GenBank/DDBJ whole genome shotgun (WGS) entry which is preliminary data.</text>
</comment>
<dbReference type="InterPro" id="IPR035895">
    <property type="entry name" value="HPr-like_sf"/>
</dbReference>
<dbReference type="SUPFAM" id="SSF55594">
    <property type="entry name" value="HPr-like"/>
    <property type="match status" value="1"/>
</dbReference>
<evidence type="ECO:0000256" key="3">
    <source>
        <dbReference type="ARBA" id="ARBA00022683"/>
    </source>
</evidence>
<dbReference type="PRINTS" id="PR00107">
    <property type="entry name" value="PHOSPHOCPHPR"/>
</dbReference>
<dbReference type="EMBL" id="QWEG01000018">
    <property type="protein sequence ID" value="RHW32815.1"/>
    <property type="molecule type" value="Genomic_DNA"/>
</dbReference>
<dbReference type="GO" id="GO:0009401">
    <property type="term" value="P:phosphoenolpyruvate-dependent sugar phosphotransferase system"/>
    <property type="evidence" value="ECO:0007669"/>
    <property type="project" value="UniProtKB-KW"/>
</dbReference>
<dbReference type="NCBIfam" id="TIGR01003">
    <property type="entry name" value="PTS_HPr_family"/>
    <property type="match status" value="1"/>
</dbReference>
<organism evidence="5 6">
    <name type="scientific">Neobacillus notoginsengisoli</name>
    <dbReference type="NCBI Taxonomy" id="1578198"/>
    <lineage>
        <taxon>Bacteria</taxon>
        <taxon>Bacillati</taxon>
        <taxon>Bacillota</taxon>
        <taxon>Bacilli</taxon>
        <taxon>Bacillales</taxon>
        <taxon>Bacillaceae</taxon>
        <taxon>Neobacillus</taxon>
    </lineage>
</organism>
<proteinExistence type="predicted"/>
<dbReference type="OrthoDB" id="9809047at2"/>
<dbReference type="InterPro" id="IPR000032">
    <property type="entry name" value="HPr-like"/>
</dbReference>
<protein>
    <submittedName>
        <fullName evidence="5">HPr family phosphocarrier protein</fullName>
    </submittedName>
</protein>